<dbReference type="InParanoid" id="E3N1A9"/>
<dbReference type="OrthoDB" id="5908824at2759"/>
<evidence type="ECO:0000256" key="1">
    <source>
        <dbReference type="SAM" id="MobiDB-lite"/>
    </source>
</evidence>
<feature type="compositionally biased region" description="Basic and acidic residues" evidence="1">
    <location>
        <begin position="133"/>
        <end position="148"/>
    </location>
</feature>
<organism evidence="3">
    <name type="scientific">Caenorhabditis remanei</name>
    <name type="common">Caenorhabditis vulgaris</name>
    <dbReference type="NCBI Taxonomy" id="31234"/>
    <lineage>
        <taxon>Eukaryota</taxon>
        <taxon>Metazoa</taxon>
        <taxon>Ecdysozoa</taxon>
        <taxon>Nematoda</taxon>
        <taxon>Chromadorea</taxon>
        <taxon>Rhabditida</taxon>
        <taxon>Rhabditina</taxon>
        <taxon>Rhabditomorpha</taxon>
        <taxon>Rhabditoidea</taxon>
        <taxon>Rhabditidae</taxon>
        <taxon>Peloderinae</taxon>
        <taxon>Caenorhabditis</taxon>
    </lineage>
</organism>
<gene>
    <name evidence="2" type="ORF">CRE_13619</name>
</gene>
<evidence type="ECO:0000313" key="2">
    <source>
        <dbReference type="EMBL" id="EFO83299.1"/>
    </source>
</evidence>
<keyword evidence="3" id="KW-1185">Reference proteome</keyword>
<name>E3N1A9_CAERE</name>
<evidence type="ECO:0000313" key="3">
    <source>
        <dbReference type="Proteomes" id="UP000008281"/>
    </source>
</evidence>
<sequence length="172" mass="19738">MEVSPQKLVVPPDGLLKVIIRNPTEDLQNLRLHFDSFYFMVNFGVAEGKQHGETPSCAYCIHELQPGETYSLTIVPNREKESKTTTQETEISVTPEVKSEFKLESKTPQKSVKKEPEQKEKKTSTTPKTMPIAEKKKVTQETKMEEFKPMIQNKQIQKKKKNKKRNPCCTIA</sequence>
<protein>
    <submittedName>
        <fullName evidence="2">Uncharacterized protein</fullName>
    </submittedName>
</protein>
<proteinExistence type="predicted"/>
<feature type="compositionally biased region" description="Basic and acidic residues" evidence="1">
    <location>
        <begin position="97"/>
        <end position="123"/>
    </location>
</feature>
<feature type="region of interest" description="Disordered" evidence="1">
    <location>
        <begin position="78"/>
        <end position="172"/>
    </location>
</feature>
<feature type="compositionally biased region" description="Basic residues" evidence="1">
    <location>
        <begin position="156"/>
        <end position="166"/>
    </location>
</feature>
<dbReference type="AlphaFoldDB" id="E3N1A9"/>
<accession>E3N1A9</accession>
<reference evidence="2" key="1">
    <citation type="submission" date="2007-07" db="EMBL/GenBank/DDBJ databases">
        <title>PCAP assembly of the Caenorhabditis remanei genome.</title>
        <authorList>
            <consortium name="The Caenorhabditis remanei Sequencing Consortium"/>
            <person name="Wilson R.K."/>
        </authorList>
    </citation>
    <scope>NUCLEOTIDE SEQUENCE [LARGE SCALE GENOMIC DNA]</scope>
    <source>
        <strain evidence="2">PB4641</strain>
    </source>
</reference>
<dbReference type="HOGENOM" id="CLU_1556694_0_0_1"/>
<dbReference type="Proteomes" id="UP000008281">
    <property type="component" value="Unassembled WGS sequence"/>
</dbReference>
<dbReference type="EMBL" id="DS268508">
    <property type="protein sequence ID" value="EFO83299.1"/>
    <property type="molecule type" value="Genomic_DNA"/>
</dbReference>